<feature type="compositionally biased region" description="Polar residues" evidence="1">
    <location>
        <begin position="1"/>
        <end position="24"/>
    </location>
</feature>
<protein>
    <submittedName>
        <fullName evidence="2">Uncharacterized protein</fullName>
    </submittedName>
</protein>
<evidence type="ECO:0000313" key="2">
    <source>
        <dbReference type="EMBL" id="KZV57141.1"/>
    </source>
</evidence>
<feature type="region of interest" description="Disordered" evidence="1">
    <location>
        <begin position="1"/>
        <end position="35"/>
    </location>
</feature>
<accession>A0A2Z7DBJ1</accession>
<reference evidence="2 3" key="1">
    <citation type="journal article" date="2015" name="Proc. Natl. Acad. Sci. U.S.A.">
        <title>The resurrection genome of Boea hygrometrica: A blueprint for survival of dehydration.</title>
        <authorList>
            <person name="Xiao L."/>
            <person name="Yang G."/>
            <person name="Zhang L."/>
            <person name="Yang X."/>
            <person name="Zhao S."/>
            <person name="Ji Z."/>
            <person name="Zhou Q."/>
            <person name="Hu M."/>
            <person name="Wang Y."/>
            <person name="Chen M."/>
            <person name="Xu Y."/>
            <person name="Jin H."/>
            <person name="Xiao X."/>
            <person name="Hu G."/>
            <person name="Bao F."/>
            <person name="Hu Y."/>
            <person name="Wan P."/>
            <person name="Li L."/>
            <person name="Deng X."/>
            <person name="Kuang T."/>
            <person name="Xiang C."/>
            <person name="Zhu J.K."/>
            <person name="Oliver M.J."/>
            <person name="He Y."/>
        </authorList>
    </citation>
    <scope>NUCLEOTIDE SEQUENCE [LARGE SCALE GENOMIC DNA]</scope>
    <source>
        <strain evidence="3">cv. XS01</strain>
    </source>
</reference>
<keyword evidence="3" id="KW-1185">Reference proteome</keyword>
<organism evidence="2 3">
    <name type="scientific">Dorcoceras hygrometricum</name>
    <dbReference type="NCBI Taxonomy" id="472368"/>
    <lineage>
        <taxon>Eukaryota</taxon>
        <taxon>Viridiplantae</taxon>
        <taxon>Streptophyta</taxon>
        <taxon>Embryophyta</taxon>
        <taxon>Tracheophyta</taxon>
        <taxon>Spermatophyta</taxon>
        <taxon>Magnoliopsida</taxon>
        <taxon>eudicotyledons</taxon>
        <taxon>Gunneridae</taxon>
        <taxon>Pentapetalae</taxon>
        <taxon>asterids</taxon>
        <taxon>lamiids</taxon>
        <taxon>Lamiales</taxon>
        <taxon>Gesneriaceae</taxon>
        <taxon>Didymocarpoideae</taxon>
        <taxon>Trichosporeae</taxon>
        <taxon>Loxocarpinae</taxon>
        <taxon>Dorcoceras</taxon>
    </lineage>
</organism>
<evidence type="ECO:0000313" key="3">
    <source>
        <dbReference type="Proteomes" id="UP000250235"/>
    </source>
</evidence>
<name>A0A2Z7DBJ1_9LAMI</name>
<gene>
    <name evidence="2" type="ORF">F511_42269</name>
</gene>
<evidence type="ECO:0000256" key="1">
    <source>
        <dbReference type="SAM" id="MobiDB-lite"/>
    </source>
</evidence>
<sequence length="185" mass="20946">MTSSQSAVSYSDQQLSKSYQQMSREGQEMKRRRRRRFQSQVTVDEAVVSYYSRSCRQFPFILLLTNLAKDSADALCVDNQQRLRQHICWRKVKSATLTSAYPLEETEISNADISIYVEEAGGSNRDVIINITRAVGRNHHLKGKESVAKMESYIFLISGNKICTILGISTIYRGALHGNGKKTTN</sequence>
<proteinExistence type="predicted"/>
<dbReference type="Proteomes" id="UP000250235">
    <property type="component" value="Unassembled WGS sequence"/>
</dbReference>
<dbReference type="AlphaFoldDB" id="A0A2Z7DBJ1"/>
<dbReference type="EMBL" id="KQ987501">
    <property type="protein sequence ID" value="KZV57141.1"/>
    <property type="molecule type" value="Genomic_DNA"/>
</dbReference>